<gene>
    <name evidence="1" type="primary">X975_05572</name>
    <name evidence="1" type="ORF">TNCV_4335131</name>
</gene>
<organism evidence="1 2">
    <name type="scientific">Trichonephila clavipes</name>
    <name type="common">Golden silk orbweaver</name>
    <name type="synonym">Nephila clavipes</name>
    <dbReference type="NCBI Taxonomy" id="2585209"/>
    <lineage>
        <taxon>Eukaryota</taxon>
        <taxon>Metazoa</taxon>
        <taxon>Ecdysozoa</taxon>
        <taxon>Arthropoda</taxon>
        <taxon>Chelicerata</taxon>
        <taxon>Arachnida</taxon>
        <taxon>Araneae</taxon>
        <taxon>Araneomorphae</taxon>
        <taxon>Entelegynae</taxon>
        <taxon>Araneoidea</taxon>
        <taxon>Nephilidae</taxon>
        <taxon>Trichonephila</taxon>
    </lineage>
</organism>
<evidence type="ECO:0000313" key="2">
    <source>
        <dbReference type="Proteomes" id="UP000887159"/>
    </source>
</evidence>
<dbReference type="AlphaFoldDB" id="A0A8X6RHE2"/>
<keyword evidence="2" id="KW-1185">Reference proteome</keyword>
<accession>A0A8X6RHE2</accession>
<evidence type="ECO:0000313" key="1">
    <source>
        <dbReference type="EMBL" id="GFX90510.1"/>
    </source>
</evidence>
<sequence length="191" mass="21521">MQRLPGAIFQQGNARPHTTKVSKDCLHTLTTLPWPARSPDLSPIKHIWDHLGRRVGHPSSLNELEARYYCTQGYSLISENKPYDGINECLANKTWSGISHKISCAGLNNEDNETARRRVLRREVELQSSDSSSIGSCSRYCDWSSPVAPVEHSTIQQCSIMVSCTITFYIKSSLIHIMDIEITQKYGDDSH</sequence>
<comment type="caution">
    <text evidence="1">The sequence shown here is derived from an EMBL/GenBank/DDBJ whole genome shotgun (WGS) entry which is preliminary data.</text>
</comment>
<dbReference type="Proteomes" id="UP000887159">
    <property type="component" value="Unassembled WGS sequence"/>
</dbReference>
<dbReference type="Gene3D" id="3.30.420.10">
    <property type="entry name" value="Ribonuclease H-like superfamily/Ribonuclease H"/>
    <property type="match status" value="1"/>
</dbReference>
<name>A0A8X6RHE2_TRICX</name>
<dbReference type="InterPro" id="IPR036397">
    <property type="entry name" value="RNaseH_sf"/>
</dbReference>
<protein>
    <submittedName>
        <fullName evidence="1">Transposable element Tcb2 transposase</fullName>
    </submittedName>
</protein>
<dbReference type="GO" id="GO:0003676">
    <property type="term" value="F:nucleic acid binding"/>
    <property type="evidence" value="ECO:0007669"/>
    <property type="project" value="InterPro"/>
</dbReference>
<proteinExistence type="predicted"/>
<dbReference type="EMBL" id="BMAU01021101">
    <property type="protein sequence ID" value="GFX90510.1"/>
    <property type="molecule type" value="Genomic_DNA"/>
</dbReference>
<reference evidence="1" key="1">
    <citation type="submission" date="2020-08" db="EMBL/GenBank/DDBJ databases">
        <title>Multicomponent nature underlies the extraordinary mechanical properties of spider dragline silk.</title>
        <authorList>
            <person name="Kono N."/>
            <person name="Nakamura H."/>
            <person name="Mori M."/>
            <person name="Yoshida Y."/>
            <person name="Ohtoshi R."/>
            <person name="Malay A.D."/>
            <person name="Moran D.A.P."/>
            <person name="Tomita M."/>
            <person name="Numata K."/>
            <person name="Arakawa K."/>
        </authorList>
    </citation>
    <scope>NUCLEOTIDE SEQUENCE</scope>
</reference>